<dbReference type="Proteomes" id="UP000017148">
    <property type="component" value="Unassembled WGS sequence"/>
</dbReference>
<keyword evidence="2" id="KW-1185">Reference proteome</keyword>
<dbReference type="PROSITE" id="PS51257">
    <property type="entry name" value="PROKAR_LIPOPROTEIN"/>
    <property type="match status" value="1"/>
</dbReference>
<gene>
    <name evidence="1" type="ORF">CALK_1890</name>
</gene>
<dbReference type="Pfam" id="PF16811">
    <property type="entry name" value="TAtT"/>
    <property type="match status" value="1"/>
</dbReference>
<organism evidence="1 2">
    <name type="scientific">Chitinivibrio alkaliphilus ACht1</name>
    <dbReference type="NCBI Taxonomy" id="1313304"/>
    <lineage>
        <taxon>Bacteria</taxon>
        <taxon>Pseudomonadati</taxon>
        <taxon>Fibrobacterota</taxon>
        <taxon>Chitinivibrionia</taxon>
        <taxon>Chitinivibrionales</taxon>
        <taxon>Chitinivibrionaceae</taxon>
        <taxon>Chitinivibrio</taxon>
    </lineage>
</organism>
<dbReference type="Gene3D" id="1.25.40.920">
    <property type="entry name" value="TRAP transporter T-component"/>
    <property type="match status" value="1"/>
</dbReference>
<dbReference type="InterPro" id="IPR031823">
    <property type="entry name" value="TatT"/>
</dbReference>
<dbReference type="OrthoDB" id="356798at2"/>
<comment type="caution">
    <text evidence="1">The sequence shown here is derived from an EMBL/GenBank/DDBJ whole genome shotgun (WGS) entry which is preliminary data.</text>
</comment>
<sequence length="298" mass="33769">MRTHFTLCTLLLILFSCTRRINTSLVDQVTTQEQNVFQSDDDPAFIESALPFALKMYESLIPLSPENKNLYLTLAQGYTSYSYLYLDLPADTLVYTDSAKAAALRTRAKKHYLRGRTYAITGLSMENPQFMRGLSSNADSLLALVDSSDIDLLYWAAISWMGAFRQNPRNMRLALSMPNARRLLSAIRDHSPNYGNGALKDFLITYYATLPTSMGGSLDSAKYYFQKATETAKTPRPATYINYALAIAYAEEDRDTFGKMLEKAIAIDPQKDRDNLLLRTAQQSHGKWLLRNKKLLFE</sequence>
<name>U7D6S4_9BACT</name>
<evidence type="ECO:0000313" key="1">
    <source>
        <dbReference type="EMBL" id="ERP31271.1"/>
    </source>
</evidence>
<dbReference type="AlphaFoldDB" id="U7D6S4"/>
<reference evidence="1 2" key="1">
    <citation type="journal article" date="2013" name="Environ. Microbiol.">
        <title>Genome analysis of Chitinivibrio alkaliphilus gen. nov., sp. nov., a novel extremely haloalkaliphilic anaerobic chitinolytic bacterium from the candidate phylum Termite Group 3.</title>
        <authorList>
            <person name="Sorokin D.Y."/>
            <person name="Gumerov V.M."/>
            <person name="Rakitin A.L."/>
            <person name="Beletsky A.V."/>
            <person name="Damste J.S."/>
            <person name="Muyzer G."/>
            <person name="Mardanov A.V."/>
            <person name="Ravin N.V."/>
        </authorList>
    </citation>
    <scope>NUCLEOTIDE SEQUENCE [LARGE SCALE GENOMIC DNA]</scope>
    <source>
        <strain evidence="1 2">ACht1</strain>
    </source>
</reference>
<accession>U7D6S4</accession>
<dbReference type="InterPro" id="IPR038537">
    <property type="entry name" value="TatT_sf"/>
</dbReference>
<dbReference type="eggNOG" id="ENOG502Z7TM">
    <property type="taxonomic scope" value="Bacteria"/>
</dbReference>
<proteinExistence type="predicted"/>
<dbReference type="RefSeq" id="WP_022637318.1">
    <property type="nucleotide sequence ID" value="NZ_ASJR01000016.1"/>
</dbReference>
<evidence type="ECO:0008006" key="3">
    <source>
        <dbReference type="Google" id="ProtNLM"/>
    </source>
</evidence>
<dbReference type="STRING" id="1313304.CALK_1890"/>
<protein>
    <recommendedName>
        <fullName evidence="3">Tetratricopeptide repeat protein</fullName>
    </recommendedName>
</protein>
<dbReference type="EMBL" id="ASJR01000016">
    <property type="protein sequence ID" value="ERP31271.1"/>
    <property type="molecule type" value="Genomic_DNA"/>
</dbReference>
<evidence type="ECO:0000313" key="2">
    <source>
        <dbReference type="Proteomes" id="UP000017148"/>
    </source>
</evidence>